<name>A0ABT4T019_9ACTN</name>
<keyword evidence="3" id="KW-1185">Reference proteome</keyword>
<protein>
    <recommendedName>
        <fullName evidence="4">XRE family transcriptional regulator</fullName>
    </recommendedName>
</protein>
<accession>A0ABT4T019</accession>
<feature type="transmembrane region" description="Helical" evidence="1">
    <location>
        <begin position="121"/>
        <end position="141"/>
    </location>
</feature>
<evidence type="ECO:0000313" key="2">
    <source>
        <dbReference type="EMBL" id="MDA0642861.1"/>
    </source>
</evidence>
<sequence length="317" mass="34951">MGSHAELVRVLAEQFARADVSLRELESRADRAGGARLPRATCADMLAGRRFPKKAVMLAFLRACRVPEQQIPAWERAWERVRITRMAIGEDREPPAGAPLADQGTAEAVTVRGSGGSRQRAVLLAALVAVVVSGAVIALSVRSRHGVPEDLPVRTMDPGHLVTDDGRAFPRGGWSRFTVTVDPAHTAVRLIRRLDVGVALQHATITVNGRPAAEWRPLLGESTYKWRDQVVELPPELTTGRSSLTIVNTSVSSSGFNEFYYTVEQQVDGVWSISDEVDIGREHTAGEADHDYRNVGEDWADTQTFAYPPRKEDWRVR</sequence>
<keyword evidence="1" id="KW-1133">Transmembrane helix</keyword>
<comment type="caution">
    <text evidence="2">The sequence shown here is derived from an EMBL/GenBank/DDBJ whole genome shotgun (WGS) entry which is preliminary data.</text>
</comment>
<proteinExistence type="predicted"/>
<organism evidence="2 3">
    <name type="scientific">Nonomuraea ferruginea</name>
    <dbReference type="NCBI Taxonomy" id="46174"/>
    <lineage>
        <taxon>Bacteria</taxon>
        <taxon>Bacillati</taxon>
        <taxon>Actinomycetota</taxon>
        <taxon>Actinomycetes</taxon>
        <taxon>Streptosporangiales</taxon>
        <taxon>Streptosporangiaceae</taxon>
        <taxon>Nonomuraea</taxon>
    </lineage>
</organism>
<evidence type="ECO:0008006" key="4">
    <source>
        <dbReference type="Google" id="ProtNLM"/>
    </source>
</evidence>
<dbReference type="RefSeq" id="WP_271277298.1">
    <property type="nucleotide sequence ID" value="NZ_BAABFD010000012.1"/>
</dbReference>
<keyword evidence="1" id="KW-0812">Transmembrane</keyword>
<gene>
    <name evidence="2" type="ORF">OUY24_19715</name>
</gene>
<evidence type="ECO:0000313" key="3">
    <source>
        <dbReference type="Proteomes" id="UP001212498"/>
    </source>
</evidence>
<evidence type="ECO:0000256" key="1">
    <source>
        <dbReference type="SAM" id="Phobius"/>
    </source>
</evidence>
<reference evidence="2 3" key="1">
    <citation type="submission" date="2022-11" db="EMBL/GenBank/DDBJ databases">
        <title>Nonomuraea corallina sp. nov., a new species of the genus Nonomuraea isolated from sea side sediment in Thai sea.</title>
        <authorList>
            <person name="Ngamcharungchit C."/>
            <person name="Matsumoto A."/>
            <person name="Suriyachadkun C."/>
            <person name="Panbangred W."/>
            <person name="Inahashi Y."/>
            <person name="Intra B."/>
        </authorList>
    </citation>
    <scope>NUCLEOTIDE SEQUENCE [LARGE SCALE GENOMIC DNA]</scope>
    <source>
        <strain evidence="2 3">DSM 43553</strain>
    </source>
</reference>
<dbReference type="EMBL" id="JAPNUD010000052">
    <property type="protein sequence ID" value="MDA0642861.1"/>
    <property type="molecule type" value="Genomic_DNA"/>
</dbReference>
<keyword evidence="1" id="KW-0472">Membrane</keyword>
<dbReference type="Proteomes" id="UP001212498">
    <property type="component" value="Unassembled WGS sequence"/>
</dbReference>